<evidence type="ECO:0000256" key="3">
    <source>
        <dbReference type="ARBA" id="ARBA00023015"/>
    </source>
</evidence>
<comment type="function">
    <text evidence="6">Component of the Mediator complex, a coactivator involved in the regulated transcription of nearly all RNA polymerase II-dependent genes. Mediator functions as a bridge to convey information from gene-specific regulatory proteins to the basal RNA polymerase II transcription machinery. Mediator is recruited to promoters by direct interactions with regulatory proteins and serves as a scaffold for the assembly of a functional preinitiation complex with RNA polymerase II and the general transcription factors.</text>
</comment>
<keyword evidence="8" id="KW-1185">Reference proteome</keyword>
<dbReference type="GO" id="GO:0006357">
    <property type="term" value="P:regulation of transcription by RNA polymerase II"/>
    <property type="evidence" value="ECO:0007669"/>
    <property type="project" value="InterPro"/>
</dbReference>
<comment type="subcellular location">
    <subcellularLocation>
        <location evidence="1 6">Nucleus</location>
    </subcellularLocation>
</comment>
<evidence type="ECO:0000313" key="8">
    <source>
        <dbReference type="Proteomes" id="UP000220797"/>
    </source>
</evidence>
<dbReference type="OMA" id="IHIYYNT"/>
<dbReference type="VEuPathDB" id="PlasmoDB:PGAL8A_00229200"/>
<reference evidence="7" key="1">
    <citation type="submission" date="2015-04" db="EMBL/GenBank/DDBJ databases">
        <authorList>
            <consortium name="Pathogen Informatics"/>
        </authorList>
    </citation>
    <scope>NUCLEOTIDE SEQUENCE [LARGE SCALE GENOMIC DNA]</scope>
    <source>
        <strain evidence="7">8A</strain>
    </source>
</reference>
<keyword evidence="3 6" id="KW-0805">Transcription regulation</keyword>
<sequence>MEEPYYESVLKKENKIEYVDNLYLSKNILNNKENALNYFYTSPFYTSRSHLSLNEKIRSGKNISDDEEGYIFGVTYDNLSILKSNEPNDLVNIHIYYNTNSIFHISLTHRFKLKNIICSKTVQMFCIFNGKIYSSRSFGELLTNKINNIVRNVENFFDCVNNMMNFNITSNYYFESKIDEEIDDIYKNYQLEDVFVSTKKTNS</sequence>
<evidence type="ECO:0000256" key="6">
    <source>
        <dbReference type="RuleBase" id="RU364143"/>
    </source>
</evidence>
<keyword evidence="6" id="KW-0010">Activator</keyword>
<dbReference type="GO" id="GO:0016592">
    <property type="term" value="C:mediator complex"/>
    <property type="evidence" value="ECO:0007669"/>
    <property type="project" value="InterPro"/>
</dbReference>
<comment type="similarity">
    <text evidence="2 6">Belongs to the Mediator complex subunit 6 family.</text>
</comment>
<comment type="subunit">
    <text evidence="6">Component of the Mediator complex.</text>
</comment>
<keyword evidence="5 6" id="KW-0539">Nucleus</keyword>
<evidence type="ECO:0000256" key="5">
    <source>
        <dbReference type="ARBA" id="ARBA00023242"/>
    </source>
</evidence>
<dbReference type="GO" id="GO:0003712">
    <property type="term" value="F:transcription coregulator activity"/>
    <property type="evidence" value="ECO:0007669"/>
    <property type="project" value="InterPro"/>
</dbReference>
<dbReference type="Pfam" id="PF04934">
    <property type="entry name" value="Med6"/>
    <property type="match status" value="1"/>
</dbReference>
<evidence type="ECO:0000313" key="7">
    <source>
        <dbReference type="EMBL" id="CRG94895.1"/>
    </source>
</evidence>
<dbReference type="EMBL" id="CVMV01000032">
    <property type="protein sequence ID" value="CRG94895.1"/>
    <property type="molecule type" value="Genomic_DNA"/>
</dbReference>
<evidence type="ECO:0000256" key="1">
    <source>
        <dbReference type="ARBA" id="ARBA00004123"/>
    </source>
</evidence>
<protein>
    <recommendedName>
        <fullName evidence="6">Mediator of RNA polymerase II transcription subunit 6</fullName>
    </recommendedName>
    <alternativeName>
        <fullName evidence="6">Mediator complex subunit 6</fullName>
    </alternativeName>
</protein>
<dbReference type="InterPro" id="IPR007018">
    <property type="entry name" value="Mediator_Med6"/>
</dbReference>
<comment type="caution">
    <text evidence="7">The sequence shown here is derived from an EMBL/GenBank/DDBJ whole genome shotgun (WGS) entry which is preliminary data.</text>
</comment>
<organism evidence="7 8">
    <name type="scientific">Plasmodium gallinaceum</name>
    <dbReference type="NCBI Taxonomy" id="5849"/>
    <lineage>
        <taxon>Eukaryota</taxon>
        <taxon>Sar</taxon>
        <taxon>Alveolata</taxon>
        <taxon>Apicomplexa</taxon>
        <taxon>Aconoidasida</taxon>
        <taxon>Haemosporida</taxon>
        <taxon>Plasmodiidae</taxon>
        <taxon>Plasmodium</taxon>
        <taxon>Plasmodium (Haemamoeba)</taxon>
    </lineage>
</organism>
<dbReference type="OrthoDB" id="344220at2759"/>
<gene>
    <name evidence="6" type="primary">MED6</name>
    <name evidence="7" type="ORF">PGAL8A_00229200</name>
</gene>
<dbReference type="Gene3D" id="3.10.450.580">
    <property type="entry name" value="Mediator complex, subunit Med6"/>
    <property type="match status" value="1"/>
</dbReference>
<proteinExistence type="inferred from homology"/>
<dbReference type="Proteomes" id="UP000220797">
    <property type="component" value="Unassembled WGS sequence"/>
</dbReference>
<dbReference type="InterPro" id="IPR038566">
    <property type="entry name" value="Mediator_Med6_sf"/>
</dbReference>
<name>A0A1J1GUA5_PLAGA</name>
<evidence type="ECO:0000256" key="2">
    <source>
        <dbReference type="ARBA" id="ARBA00007526"/>
    </source>
</evidence>
<keyword evidence="4 6" id="KW-0804">Transcription</keyword>
<dbReference type="AlphaFoldDB" id="A0A1J1GUA5"/>
<accession>A0A1J1GUA5</accession>
<evidence type="ECO:0000256" key="4">
    <source>
        <dbReference type="ARBA" id="ARBA00023163"/>
    </source>
</evidence>